<accession>A0A6A4ZNE6</accession>
<feature type="compositionally biased region" description="Polar residues" evidence="1">
    <location>
        <begin position="57"/>
        <end position="81"/>
    </location>
</feature>
<name>A0A6A4ZNE6_9STRA</name>
<evidence type="ECO:0000313" key="2">
    <source>
        <dbReference type="EMBL" id="KAF0714377.1"/>
    </source>
</evidence>
<gene>
    <name evidence="2" type="ORF">As57867_003887</name>
</gene>
<feature type="compositionally biased region" description="Polar residues" evidence="1">
    <location>
        <begin position="227"/>
        <end position="236"/>
    </location>
</feature>
<dbReference type="AlphaFoldDB" id="A0A6A4ZNE6"/>
<feature type="region of interest" description="Disordered" evidence="1">
    <location>
        <begin position="98"/>
        <end position="302"/>
    </location>
</feature>
<feature type="region of interest" description="Disordered" evidence="1">
    <location>
        <begin position="1"/>
        <end position="81"/>
    </location>
</feature>
<proteinExistence type="predicted"/>
<reference evidence="2" key="1">
    <citation type="submission" date="2019-06" db="EMBL/GenBank/DDBJ databases">
        <title>Genomics analysis of Aphanomyces spp. identifies a new class of oomycete effector associated with host adaptation.</title>
        <authorList>
            <person name="Gaulin E."/>
        </authorList>
    </citation>
    <scope>NUCLEOTIDE SEQUENCE</scope>
    <source>
        <strain evidence="2">CBS 578.67</strain>
    </source>
</reference>
<feature type="compositionally biased region" description="Low complexity" evidence="1">
    <location>
        <begin position="29"/>
        <end position="55"/>
    </location>
</feature>
<evidence type="ECO:0000256" key="1">
    <source>
        <dbReference type="SAM" id="MobiDB-lite"/>
    </source>
</evidence>
<organism evidence="2">
    <name type="scientific">Aphanomyces stellatus</name>
    <dbReference type="NCBI Taxonomy" id="120398"/>
    <lineage>
        <taxon>Eukaryota</taxon>
        <taxon>Sar</taxon>
        <taxon>Stramenopiles</taxon>
        <taxon>Oomycota</taxon>
        <taxon>Saprolegniomycetes</taxon>
        <taxon>Saprolegniales</taxon>
        <taxon>Verrucalvaceae</taxon>
        <taxon>Aphanomyces</taxon>
    </lineage>
</organism>
<protein>
    <submittedName>
        <fullName evidence="2">Uncharacterized protein</fullName>
    </submittedName>
</protein>
<comment type="caution">
    <text evidence="2">The sequence shown here is derived from an EMBL/GenBank/DDBJ whole genome shotgun (WGS) entry which is preliminary data.</text>
</comment>
<feature type="non-terminal residue" evidence="2">
    <location>
        <position position="461"/>
    </location>
</feature>
<sequence>MMSKENSRNPFSETITPDHGSGCQTPVFGVSPNPGGEVVVGNVSLPNPSVNNVLLTQRPSSDSVRAKGPSSSDTPPVSESTGFYSALTKHIAARPKCLAKTSMRRGPRQTVTVCNPISPRSSDIPLRGVSEDGGGIPGVDARQVGLLQKSSLGDERSVNPGTTDGPVTNRAHVSAGPPRTGEEEEQKVDSDSGGVVGRDVSFGDDGSNKDGLLSGQQQDSASKDSSESPNDSASTETSKKNGSGGDQGSKTDNSKRSPSKTDNSKGQGSKKDVLKGSASKPASQSTPKVSKHRDSGGHTVDDDEIARCEAVAEAFYKNPGDVNSLLDQILMVPSSQVYELTVKLDESLRGSSDKVICSQFVKENPVSLWGSKFPELLIHKKNPTTMVISCYDLKTCVAMGGTTFKLGGKDYQVPQYTRYGSNYYVTFTKVNNNDMARASVANLACLTKSVITAFNPTADQT</sequence>
<feature type="compositionally biased region" description="Polar residues" evidence="1">
    <location>
        <begin position="109"/>
        <end position="121"/>
    </location>
</feature>
<dbReference type="EMBL" id="VJMH01000809">
    <property type="protein sequence ID" value="KAF0714377.1"/>
    <property type="molecule type" value="Genomic_DNA"/>
</dbReference>